<dbReference type="EnsemblProtists" id="EKX51843">
    <property type="protein sequence ID" value="EKX51843"/>
    <property type="gene ID" value="GUITHDRAFT_102454"/>
</dbReference>
<evidence type="ECO:0000313" key="4">
    <source>
        <dbReference type="Proteomes" id="UP000011087"/>
    </source>
</evidence>
<dbReference type="GeneID" id="17308628"/>
<evidence type="ECO:0000313" key="3">
    <source>
        <dbReference type="EnsemblProtists" id="EKX51843"/>
    </source>
</evidence>
<dbReference type="PaxDb" id="55529-EKX51843"/>
<reference evidence="4" key="2">
    <citation type="submission" date="2012-11" db="EMBL/GenBank/DDBJ databases">
        <authorList>
            <person name="Kuo A."/>
            <person name="Curtis B.A."/>
            <person name="Tanifuji G."/>
            <person name="Burki F."/>
            <person name="Gruber A."/>
            <person name="Irimia M."/>
            <person name="Maruyama S."/>
            <person name="Arias M.C."/>
            <person name="Ball S.G."/>
            <person name="Gile G.H."/>
            <person name="Hirakawa Y."/>
            <person name="Hopkins J.F."/>
            <person name="Rensing S.A."/>
            <person name="Schmutz J."/>
            <person name="Symeonidi A."/>
            <person name="Elias M."/>
            <person name="Eveleigh R.J."/>
            <person name="Herman E.K."/>
            <person name="Klute M.J."/>
            <person name="Nakayama T."/>
            <person name="Obornik M."/>
            <person name="Reyes-Prieto A."/>
            <person name="Armbrust E.V."/>
            <person name="Aves S.J."/>
            <person name="Beiko R.G."/>
            <person name="Coutinho P."/>
            <person name="Dacks J.B."/>
            <person name="Durnford D.G."/>
            <person name="Fast N.M."/>
            <person name="Green B.R."/>
            <person name="Grisdale C."/>
            <person name="Hempe F."/>
            <person name="Henrissat B."/>
            <person name="Hoppner M.P."/>
            <person name="Ishida K.-I."/>
            <person name="Kim E."/>
            <person name="Koreny L."/>
            <person name="Kroth P.G."/>
            <person name="Liu Y."/>
            <person name="Malik S.-B."/>
            <person name="Maier U.G."/>
            <person name="McRose D."/>
            <person name="Mock T."/>
            <person name="Neilson J.A."/>
            <person name="Onodera N.T."/>
            <person name="Poole A.M."/>
            <person name="Pritham E.J."/>
            <person name="Richards T.A."/>
            <person name="Rocap G."/>
            <person name="Roy S.W."/>
            <person name="Sarai C."/>
            <person name="Schaack S."/>
            <person name="Shirato S."/>
            <person name="Slamovits C.H."/>
            <person name="Spencer D.F."/>
            <person name="Suzuki S."/>
            <person name="Worden A.Z."/>
            <person name="Zauner S."/>
            <person name="Barry K."/>
            <person name="Bell C."/>
            <person name="Bharti A.K."/>
            <person name="Crow J.A."/>
            <person name="Grimwood J."/>
            <person name="Kramer R."/>
            <person name="Lindquist E."/>
            <person name="Lucas S."/>
            <person name="Salamov A."/>
            <person name="McFadden G.I."/>
            <person name="Lane C.E."/>
            <person name="Keeling P.J."/>
            <person name="Gray M.W."/>
            <person name="Grigoriev I.V."/>
            <person name="Archibald J.M."/>
        </authorList>
    </citation>
    <scope>NUCLEOTIDE SEQUENCE</scope>
    <source>
        <strain evidence="4">CCMP2712</strain>
    </source>
</reference>
<dbReference type="AlphaFoldDB" id="L1JUT7"/>
<dbReference type="KEGG" id="gtt:GUITHDRAFT_102454"/>
<sequence length="70" mass="7494">MFGIFTQLLSSPEAMYTHPFLSNGNAASYPGPGFFTSTPSELKLNSVTYDGQDSECRDGPASGMGQNQCH</sequence>
<evidence type="ECO:0000313" key="2">
    <source>
        <dbReference type="EMBL" id="EKX51843.1"/>
    </source>
</evidence>
<organism evidence="2">
    <name type="scientific">Guillardia theta (strain CCMP2712)</name>
    <name type="common">Cryptophyte</name>
    <dbReference type="NCBI Taxonomy" id="905079"/>
    <lineage>
        <taxon>Eukaryota</taxon>
        <taxon>Cryptophyceae</taxon>
        <taxon>Pyrenomonadales</taxon>
        <taxon>Geminigeraceae</taxon>
        <taxon>Guillardia</taxon>
    </lineage>
</organism>
<feature type="region of interest" description="Disordered" evidence="1">
    <location>
        <begin position="50"/>
        <end position="70"/>
    </location>
</feature>
<dbReference type="EMBL" id="JH992974">
    <property type="protein sequence ID" value="EKX51843.1"/>
    <property type="molecule type" value="Genomic_DNA"/>
</dbReference>
<name>L1JUT7_GUITC</name>
<dbReference type="RefSeq" id="XP_005838823.1">
    <property type="nucleotide sequence ID" value="XM_005838766.1"/>
</dbReference>
<keyword evidence="4" id="KW-1185">Reference proteome</keyword>
<reference evidence="2 4" key="1">
    <citation type="journal article" date="2012" name="Nature">
        <title>Algal genomes reveal evolutionary mosaicism and the fate of nucleomorphs.</title>
        <authorList>
            <consortium name="DOE Joint Genome Institute"/>
            <person name="Curtis B.A."/>
            <person name="Tanifuji G."/>
            <person name="Burki F."/>
            <person name="Gruber A."/>
            <person name="Irimia M."/>
            <person name="Maruyama S."/>
            <person name="Arias M.C."/>
            <person name="Ball S.G."/>
            <person name="Gile G.H."/>
            <person name="Hirakawa Y."/>
            <person name="Hopkins J.F."/>
            <person name="Kuo A."/>
            <person name="Rensing S.A."/>
            <person name="Schmutz J."/>
            <person name="Symeonidi A."/>
            <person name="Elias M."/>
            <person name="Eveleigh R.J."/>
            <person name="Herman E.K."/>
            <person name="Klute M.J."/>
            <person name="Nakayama T."/>
            <person name="Obornik M."/>
            <person name="Reyes-Prieto A."/>
            <person name="Armbrust E.V."/>
            <person name="Aves S.J."/>
            <person name="Beiko R.G."/>
            <person name="Coutinho P."/>
            <person name="Dacks J.B."/>
            <person name="Durnford D.G."/>
            <person name="Fast N.M."/>
            <person name="Green B.R."/>
            <person name="Grisdale C.J."/>
            <person name="Hempel F."/>
            <person name="Henrissat B."/>
            <person name="Hoppner M.P."/>
            <person name="Ishida K."/>
            <person name="Kim E."/>
            <person name="Koreny L."/>
            <person name="Kroth P.G."/>
            <person name="Liu Y."/>
            <person name="Malik S.B."/>
            <person name="Maier U.G."/>
            <person name="McRose D."/>
            <person name="Mock T."/>
            <person name="Neilson J.A."/>
            <person name="Onodera N.T."/>
            <person name="Poole A.M."/>
            <person name="Pritham E.J."/>
            <person name="Richards T.A."/>
            <person name="Rocap G."/>
            <person name="Roy S.W."/>
            <person name="Sarai C."/>
            <person name="Schaack S."/>
            <person name="Shirato S."/>
            <person name="Slamovits C.H."/>
            <person name="Spencer D.F."/>
            <person name="Suzuki S."/>
            <person name="Worden A.Z."/>
            <person name="Zauner S."/>
            <person name="Barry K."/>
            <person name="Bell C."/>
            <person name="Bharti A.K."/>
            <person name="Crow J.A."/>
            <person name="Grimwood J."/>
            <person name="Kramer R."/>
            <person name="Lindquist E."/>
            <person name="Lucas S."/>
            <person name="Salamov A."/>
            <person name="McFadden G.I."/>
            <person name="Lane C.E."/>
            <person name="Keeling P.J."/>
            <person name="Gray M.W."/>
            <person name="Grigoriev I.V."/>
            <person name="Archibald J.M."/>
        </authorList>
    </citation>
    <scope>NUCLEOTIDE SEQUENCE</scope>
    <source>
        <strain evidence="2 4">CCMP2712</strain>
    </source>
</reference>
<evidence type="ECO:0000256" key="1">
    <source>
        <dbReference type="SAM" id="MobiDB-lite"/>
    </source>
</evidence>
<reference evidence="3" key="3">
    <citation type="submission" date="2015-06" db="UniProtKB">
        <authorList>
            <consortium name="EnsemblProtists"/>
        </authorList>
    </citation>
    <scope>IDENTIFICATION</scope>
</reference>
<proteinExistence type="predicted"/>
<dbReference type="Proteomes" id="UP000011087">
    <property type="component" value="Unassembled WGS sequence"/>
</dbReference>
<dbReference type="HOGENOM" id="CLU_2763231_0_0_1"/>
<accession>L1JUT7</accession>
<gene>
    <name evidence="2" type="ORF">GUITHDRAFT_102454</name>
</gene>
<protein>
    <submittedName>
        <fullName evidence="2 3">Uncharacterized protein</fullName>
    </submittedName>
</protein>